<feature type="transmembrane region" description="Helical" evidence="1">
    <location>
        <begin position="42"/>
        <end position="63"/>
    </location>
</feature>
<name>A0A109JZV7_9BRAD</name>
<comment type="caution">
    <text evidence="2">The sequence shown here is derived from an EMBL/GenBank/DDBJ whole genome shotgun (WGS) entry which is preliminary data.</text>
</comment>
<evidence type="ECO:0000256" key="1">
    <source>
        <dbReference type="SAM" id="Phobius"/>
    </source>
</evidence>
<sequence length="317" mass="35067">MSDNMQGVRKLPTPIVVAVLGLAVTFMSLGTSAITSYFQSQIITAAGILVLVTGASTALFSYLQDARVTLRGLSVPAPDDLNAAIRAEIKASSAETSLLTAQEREELLLETRKALSEETVQQLSAVWREEFQAEDSKSEHFSYLRNFGARIRNRLQEEVDALGRRANINLAIGSAVSAVGLAILTWFVWTATSELSSGSSATDVGVRFLIRLTLAAFVQLFAYFFLRLYRYSLFEIKYFQNEMTNAQFRLLALFSVAKDGDTKAVEKIAFEFAKTERNFVLKKGETTVAIQRESFEKDYDAHLIKVVEAAVGKKEAS</sequence>
<keyword evidence="1" id="KW-0812">Transmembrane</keyword>
<dbReference type="AlphaFoldDB" id="A0A109JZV7"/>
<evidence type="ECO:0000313" key="3">
    <source>
        <dbReference type="Proteomes" id="UP000057737"/>
    </source>
</evidence>
<evidence type="ECO:0000313" key="2">
    <source>
        <dbReference type="EMBL" id="KWV58209.1"/>
    </source>
</evidence>
<feature type="transmembrane region" description="Helical" evidence="1">
    <location>
        <begin position="209"/>
        <end position="229"/>
    </location>
</feature>
<keyword evidence="1" id="KW-0472">Membrane</keyword>
<organism evidence="2 3">
    <name type="scientific">Bradyrhizobium macuxiense</name>
    <dbReference type="NCBI Taxonomy" id="1755647"/>
    <lineage>
        <taxon>Bacteria</taxon>
        <taxon>Pseudomonadati</taxon>
        <taxon>Pseudomonadota</taxon>
        <taxon>Alphaproteobacteria</taxon>
        <taxon>Hyphomicrobiales</taxon>
        <taxon>Nitrobacteraceae</taxon>
        <taxon>Bradyrhizobium</taxon>
    </lineage>
</organism>
<feature type="transmembrane region" description="Helical" evidence="1">
    <location>
        <begin position="170"/>
        <end position="189"/>
    </location>
</feature>
<keyword evidence="1" id="KW-1133">Transmembrane helix</keyword>
<gene>
    <name evidence="2" type="ORF">AS156_36020</name>
</gene>
<keyword evidence="3" id="KW-1185">Reference proteome</keyword>
<proteinExistence type="predicted"/>
<dbReference type="RefSeq" id="WP_066503945.1">
    <property type="nucleotide sequence ID" value="NZ_LNCU01000039.1"/>
</dbReference>
<reference evidence="2 3" key="1">
    <citation type="submission" date="2015-11" db="EMBL/GenBank/DDBJ databases">
        <title>Draft Genome Sequence of the Strain BR 10303 (Bradyrhizobium sp.) isolated from nodules of Centrolobium paraense.</title>
        <authorList>
            <person name="Zelli J.E."/>
            <person name="Simoes-Araujo J.L."/>
            <person name="Barauna A.C."/>
            <person name="Silva K."/>
        </authorList>
    </citation>
    <scope>NUCLEOTIDE SEQUENCE [LARGE SCALE GENOMIC DNA]</scope>
    <source>
        <strain evidence="2 3">BR 10303</strain>
    </source>
</reference>
<dbReference type="OrthoDB" id="799595at2"/>
<protein>
    <submittedName>
        <fullName evidence="2">Uncharacterized protein</fullName>
    </submittedName>
</protein>
<dbReference type="Proteomes" id="UP000057737">
    <property type="component" value="Unassembled WGS sequence"/>
</dbReference>
<dbReference type="EMBL" id="LNCU01000039">
    <property type="protein sequence ID" value="KWV58209.1"/>
    <property type="molecule type" value="Genomic_DNA"/>
</dbReference>
<accession>A0A109JZV7</accession>